<evidence type="ECO:0008006" key="5">
    <source>
        <dbReference type="Google" id="ProtNLM"/>
    </source>
</evidence>
<dbReference type="InterPro" id="IPR002885">
    <property type="entry name" value="PPR_rpt"/>
</dbReference>
<dbReference type="EMBL" id="JADBGQ010000006">
    <property type="protein sequence ID" value="KAG5392235.1"/>
    <property type="molecule type" value="Genomic_DNA"/>
</dbReference>
<evidence type="ECO:0000313" key="4">
    <source>
        <dbReference type="Proteomes" id="UP000823674"/>
    </source>
</evidence>
<evidence type="ECO:0000313" key="3">
    <source>
        <dbReference type="EMBL" id="KAG5392235.1"/>
    </source>
</evidence>
<sequence length="204" mass="22962">MDMYGKYESVGSARKVFDEFTQRKAMLSGYAHDGFTEEALRLFNDMLRLGVRPNETTWVTVISAGRCLIWHAKCKDILSARRTFNELGAQRNLVTWNAMISGHTRMGDLSSAMQLFDAMPERSVVSWNSMIAGFAHNGQPALDKVTALSACGHVGDMKLGDWIVDYTAKNQIKLSISGYRSLIFMHARCGNLREAERVLEEMNE</sequence>
<dbReference type="PANTHER" id="PTHR47926">
    <property type="entry name" value="PENTATRICOPEPTIDE REPEAT-CONTAINING PROTEIN"/>
    <property type="match status" value="1"/>
</dbReference>
<dbReference type="PANTHER" id="PTHR47926:SF373">
    <property type="entry name" value="TETRATRICOPEPTIDE-LIKE HELICAL DOMAIN SUPERFAMILY, DYW DOMAIN-CONTAINING PROTEIN"/>
    <property type="match status" value="1"/>
</dbReference>
<evidence type="ECO:0000256" key="2">
    <source>
        <dbReference type="PROSITE-ProRule" id="PRU00708"/>
    </source>
</evidence>
<evidence type="ECO:0000256" key="1">
    <source>
        <dbReference type="ARBA" id="ARBA00022737"/>
    </source>
</evidence>
<dbReference type="NCBIfam" id="TIGR00756">
    <property type="entry name" value="PPR"/>
    <property type="match status" value="2"/>
</dbReference>
<comment type="caution">
    <text evidence="3">The sequence shown here is derived from an EMBL/GenBank/DDBJ whole genome shotgun (WGS) entry which is preliminary data.</text>
</comment>
<proteinExistence type="predicted"/>
<reference evidence="3 4" key="1">
    <citation type="submission" date="2021-03" db="EMBL/GenBank/DDBJ databases">
        <authorList>
            <person name="King G.J."/>
            <person name="Bancroft I."/>
            <person name="Baten A."/>
            <person name="Bloomfield J."/>
            <person name="Borpatragohain P."/>
            <person name="He Z."/>
            <person name="Irish N."/>
            <person name="Irwin J."/>
            <person name="Liu K."/>
            <person name="Mauleon R.P."/>
            <person name="Moore J."/>
            <person name="Morris R."/>
            <person name="Ostergaard L."/>
            <person name="Wang B."/>
            <person name="Wells R."/>
        </authorList>
    </citation>
    <scope>NUCLEOTIDE SEQUENCE [LARGE SCALE GENOMIC DNA]</scope>
    <source>
        <strain evidence="3">R-o-18</strain>
        <tissue evidence="3">Leaf</tissue>
    </source>
</reference>
<dbReference type="PROSITE" id="PS51375">
    <property type="entry name" value="PPR"/>
    <property type="match status" value="3"/>
</dbReference>
<feature type="repeat" description="PPR" evidence="2">
    <location>
        <begin position="92"/>
        <end position="126"/>
    </location>
</feature>
<dbReference type="InterPro" id="IPR011990">
    <property type="entry name" value="TPR-like_helical_dom_sf"/>
</dbReference>
<gene>
    <name evidence="3" type="primary">A06p011920.1_BraROA</name>
    <name evidence="3" type="ORF">IGI04_022198</name>
</gene>
<dbReference type="Pfam" id="PF13041">
    <property type="entry name" value="PPR_2"/>
    <property type="match status" value="1"/>
</dbReference>
<accession>A0ABQ7M0A7</accession>
<dbReference type="InterPro" id="IPR046960">
    <property type="entry name" value="PPR_At4g14850-like_plant"/>
</dbReference>
<protein>
    <recommendedName>
        <fullName evidence="5">Pentatricopeptide repeat-containing protein</fullName>
    </recommendedName>
</protein>
<dbReference type="Gene3D" id="1.25.40.10">
    <property type="entry name" value="Tetratricopeptide repeat domain"/>
    <property type="match status" value="3"/>
</dbReference>
<organism evidence="3 4">
    <name type="scientific">Brassica rapa subsp. trilocularis</name>
    <dbReference type="NCBI Taxonomy" id="1813537"/>
    <lineage>
        <taxon>Eukaryota</taxon>
        <taxon>Viridiplantae</taxon>
        <taxon>Streptophyta</taxon>
        <taxon>Embryophyta</taxon>
        <taxon>Tracheophyta</taxon>
        <taxon>Spermatophyta</taxon>
        <taxon>Magnoliopsida</taxon>
        <taxon>eudicotyledons</taxon>
        <taxon>Gunneridae</taxon>
        <taxon>Pentapetalae</taxon>
        <taxon>rosids</taxon>
        <taxon>malvids</taxon>
        <taxon>Brassicales</taxon>
        <taxon>Brassicaceae</taxon>
        <taxon>Brassiceae</taxon>
        <taxon>Brassica</taxon>
    </lineage>
</organism>
<keyword evidence="4" id="KW-1185">Reference proteome</keyword>
<keyword evidence="1" id="KW-0677">Repeat</keyword>
<dbReference type="Pfam" id="PF01535">
    <property type="entry name" value="PPR"/>
    <property type="match status" value="2"/>
</dbReference>
<name>A0ABQ7M0A7_BRACM</name>
<dbReference type="Pfam" id="PF13812">
    <property type="entry name" value="PPR_3"/>
    <property type="match status" value="1"/>
</dbReference>
<dbReference type="Proteomes" id="UP000823674">
    <property type="component" value="Chromosome A06"/>
</dbReference>
<feature type="repeat" description="PPR" evidence="2">
    <location>
        <begin position="175"/>
        <end position="204"/>
    </location>
</feature>
<feature type="repeat" description="PPR" evidence="2">
    <location>
        <begin position="19"/>
        <end position="53"/>
    </location>
</feature>